<keyword evidence="2" id="KW-0812">Transmembrane</keyword>
<feature type="transmembrane region" description="Helical" evidence="2">
    <location>
        <begin position="139"/>
        <end position="160"/>
    </location>
</feature>
<organism evidence="4">
    <name type="scientific">Pseudonocardia dioxanivorans (strain ATCC 55486 / DSM 44775 / JCM 13855 / CB1190)</name>
    <dbReference type="NCBI Taxonomy" id="675635"/>
    <lineage>
        <taxon>Bacteria</taxon>
        <taxon>Bacillati</taxon>
        <taxon>Actinomycetota</taxon>
        <taxon>Actinomycetes</taxon>
        <taxon>Pseudonocardiales</taxon>
        <taxon>Pseudonocardiaceae</taxon>
        <taxon>Pseudonocardia</taxon>
    </lineage>
</organism>
<geneLocation type="plasmid" evidence="4">
    <name>pPSED02</name>
</geneLocation>
<evidence type="ECO:0000313" key="4">
    <source>
        <dbReference type="EMBL" id="AEA28981.1"/>
    </source>
</evidence>
<dbReference type="InterPro" id="IPR046675">
    <property type="entry name" value="DUF6545"/>
</dbReference>
<dbReference type="AlphaFoldDB" id="F2L708"/>
<proteinExistence type="predicted"/>
<feature type="domain" description="DUF6545" evidence="3">
    <location>
        <begin position="242"/>
        <end position="345"/>
    </location>
</feature>
<dbReference type="NCBIfam" id="NF042915">
    <property type="entry name" value="MAB_1171c_fam"/>
    <property type="match status" value="1"/>
</dbReference>
<sequence length="390" mass="42110">MRTAPAILVVGVLVLVWQGYRLRHRAASLGSWAITIALFAVCGSVALRILAEPGKLLATLNPAIRILLVNLVIVAATLALHLFWLHMAREVVDSHKVRMAIGTAAAVALLLTVLVIGIVASGSNLNYERTSLQGLPAALFYVSAGTYFSCILIGCSVWMFRQSRRAAGHIRVGFALTGIGNALGGAFCVVNAIFVVIVYFGGPHLRVPAMVATAVNSIAAPSIVLGFMLPTLVGRLKAFSYWCWQLRSYVGLRPLWEAAMALHPEFKLKPKPSGPQGGGQATESETETTSRRLRGVDVDYRLHRRRAECYDALTKVRDHLRGDDTTSPAALALVEVLKQHPDLGHLAEQEQVSTSAAVRRDTDRLVEISRALGRVGSAQRPQSRGSGATR</sequence>
<feature type="transmembrane region" description="Helical" evidence="2">
    <location>
        <begin position="6"/>
        <end position="22"/>
    </location>
</feature>
<feature type="transmembrane region" description="Helical" evidence="2">
    <location>
        <begin position="63"/>
        <end position="85"/>
    </location>
</feature>
<feature type="transmembrane region" description="Helical" evidence="2">
    <location>
        <begin position="207"/>
        <end position="229"/>
    </location>
</feature>
<accession>F2L708</accession>
<feature type="transmembrane region" description="Helical" evidence="2">
    <location>
        <begin position="172"/>
        <end position="201"/>
    </location>
</feature>
<name>F2L708_PSEUX</name>
<evidence type="ECO:0000259" key="3">
    <source>
        <dbReference type="Pfam" id="PF20182"/>
    </source>
</evidence>
<keyword evidence="4" id="KW-0614">Plasmid</keyword>
<evidence type="ECO:0000256" key="2">
    <source>
        <dbReference type="SAM" id="Phobius"/>
    </source>
</evidence>
<gene>
    <name evidence="4" type="ORF">Psed_6913</name>
</gene>
<keyword evidence="2" id="KW-1133">Transmembrane helix</keyword>
<dbReference type="Pfam" id="PF20182">
    <property type="entry name" value="DUF6545"/>
    <property type="match status" value="1"/>
</dbReference>
<keyword evidence="2" id="KW-0472">Membrane</keyword>
<protein>
    <recommendedName>
        <fullName evidence="3">DUF6545 domain-containing protein</fullName>
    </recommendedName>
</protein>
<dbReference type="InterPro" id="IPR050039">
    <property type="entry name" value="MAB_1171c-like"/>
</dbReference>
<feature type="transmembrane region" description="Helical" evidence="2">
    <location>
        <begin position="29"/>
        <end position="51"/>
    </location>
</feature>
<reference evidence="4" key="1">
    <citation type="journal article" date="2011" name="J. Bacteriol.">
        <title>Genome sequence of the 1,4-dioxane-degrading Pseudonocardia dioxanivorans strain CB1190.</title>
        <authorList>
            <person name="Sales C.M."/>
            <person name="Mahendra S."/>
            <person name="Grostern A."/>
            <person name="Parales R.E."/>
            <person name="Goodwin L.A."/>
            <person name="Woyke T."/>
            <person name="Nolan M."/>
            <person name="Lapidus A."/>
            <person name="Chertkov O."/>
            <person name="Ovchinnikova G."/>
            <person name="Sczyrba A."/>
            <person name="Alvarez-Cohen L."/>
        </authorList>
    </citation>
    <scope>NUCLEOTIDE SEQUENCE</scope>
    <source>
        <strain evidence="4">CB1190</strain>
        <plasmid evidence="4">pPSED02</plasmid>
    </source>
</reference>
<dbReference type="RefSeq" id="WP_014203870.1">
    <property type="nucleotide sequence ID" value="NC_016600.1"/>
</dbReference>
<evidence type="ECO:0000256" key="1">
    <source>
        <dbReference type="SAM" id="MobiDB-lite"/>
    </source>
</evidence>
<feature type="region of interest" description="Disordered" evidence="1">
    <location>
        <begin position="267"/>
        <end position="292"/>
    </location>
</feature>
<feature type="transmembrane region" description="Helical" evidence="2">
    <location>
        <begin position="97"/>
        <end position="119"/>
    </location>
</feature>
<dbReference type="EMBL" id="CP002596">
    <property type="protein sequence ID" value="AEA28981.1"/>
    <property type="molecule type" value="Genomic_DNA"/>
</dbReference>